<evidence type="ECO:0000256" key="1">
    <source>
        <dbReference type="ARBA" id="ARBA00004196"/>
    </source>
</evidence>
<dbReference type="Proteomes" id="UP001501598">
    <property type="component" value="Unassembled WGS sequence"/>
</dbReference>
<evidence type="ECO:0000313" key="5">
    <source>
        <dbReference type="Proteomes" id="UP001501598"/>
    </source>
</evidence>
<dbReference type="PROSITE" id="PS51257">
    <property type="entry name" value="PROKAR_LIPOPROTEIN"/>
    <property type="match status" value="1"/>
</dbReference>
<proteinExistence type="predicted"/>
<feature type="signal peptide" evidence="2">
    <location>
        <begin position="1"/>
        <end position="26"/>
    </location>
</feature>
<dbReference type="InterPro" id="IPR028082">
    <property type="entry name" value="Peripla_BP_I"/>
</dbReference>
<name>A0ABP8RVH8_9PSEU</name>
<dbReference type="InterPro" id="IPR025997">
    <property type="entry name" value="SBP_2_dom"/>
</dbReference>
<dbReference type="PANTHER" id="PTHR30036:SF8">
    <property type="entry name" value="ABC-TYPE SUGAR TRANSPORT SYSTEM PERIPLASMIC COMPONENT-LIKE PROTEIN"/>
    <property type="match status" value="1"/>
</dbReference>
<comment type="subcellular location">
    <subcellularLocation>
        <location evidence="1">Cell envelope</location>
    </subcellularLocation>
</comment>
<evidence type="ECO:0000256" key="2">
    <source>
        <dbReference type="SAM" id="SignalP"/>
    </source>
</evidence>
<keyword evidence="2" id="KW-0732">Signal</keyword>
<protein>
    <recommendedName>
        <fullName evidence="3">Periplasmic binding protein domain-containing protein</fullName>
    </recommendedName>
</protein>
<evidence type="ECO:0000313" key="4">
    <source>
        <dbReference type="EMBL" id="GAA4548434.1"/>
    </source>
</evidence>
<dbReference type="Pfam" id="PF13407">
    <property type="entry name" value="Peripla_BP_4"/>
    <property type="match status" value="1"/>
</dbReference>
<comment type="caution">
    <text evidence="4">The sequence shown here is derived from an EMBL/GenBank/DDBJ whole genome shotgun (WGS) entry which is preliminary data.</text>
</comment>
<feature type="chain" id="PRO_5047049737" description="Periplasmic binding protein domain-containing protein" evidence="2">
    <location>
        <begin position="27"/>
        <end position="380"/>
    </location>
</feature>
<gene>
    <name evidence="4" type="ORF">GCM10023175_34670</name>
</gene>
<dbReference type="PANTHER" id="PTHR30036">
    <property type="entry name" value="D-XYLOSE-BINDING PERIPLASMIC PROTEIN"/>
    <property type="match status" value="1"/>
</dbReference>
<dbReference type="EMBL" id="BAABGT010000040">
    <property type="protein sequence ID" value="GAA4548434.1"/>
    <property type="molecule type" value="Genomic_DNA"/>
</dbReference>
<organism evidence="4 5">
    <name type="scientific">Pseudonocardia xishanensis</name>
    <dbReference type="NCBI Taxonomy" id="630995"/>
    <lineage>
        <taxon>Bacteria</taxon>
        <taxon>Bacillati</taxon>
        <taxon>Actinomycetota</taxon>
        <taxon>Actinomycetes</taxon>
        <taxon>Pseudonocardiales</taxon>
        <taxon>Pseudonocardiaceae</taxon>
        <taxon>Pseudonocardia</taxon>
    </lineage>
</organism>
<accession>A0ABP8RVH8</accession>
<evidence type="ECO:0000259" key="3">
    <source>
        <dbReference type="Pfam" id="PF13407"/>
    </source>
</evidence>
<reference evidence="5" key="1">
    <citation type="journal article" date="2019" name="Int. J. Syst. Evol. Microbiol.">
        <title>The Global Catalogue of Microorganisms (GCM) 10K type strain sequencing project: providing services to taxonomists for standard genome sequencing and annotation.</title>
        <authorList>
            <consortium name="The Broad Institute Genomics Platform"/>
            <consortium name="The Broad Institute Genome Sequencing Center for Infectious Disease"/>
            <person name="Wu L."/>
            <person name="Ma J."/>
        </authorList>
    </citation>
    <scope>NUCLEOTIDE SEQUENCE [LARGE SCALE GENOMIC DNA]</scope>
    <source>
        <strain evidence="5">JCM 17906</strain>
    </source>
</reference>
<keyword evidence="5" id="KW-1185">Reference proteome</keyword>
<dbReference type="InterPro" id="IPR050555">
    <property type="entry name" value="Bact_Solute-Bind_Prot2"/>
</dbReference>
<dbReference type="SUPFAM" id="SSF53822">
    <property type="entry name" value="Periplasmic binding protein-like I"/>
    <property type="match status" value="1"/>
</dbReference>
<sequence>MDTGDRKSPRSLLAVAVALATLTVAACGGGGGGSAATTAATSPGTVPAEVSSTVGTFASEPKIDLEPLASRPQAGARVIYLANSAVPTDVQNVKGVESAAQVLGWQTSSMAYDGTPAGFANAMGQATSEKPDAIAFAGQEPDVAPDAVKAAKEAGIKVVAFAIATAPTGLTGDGTSGVALGIEATKQQGRIAADWAIEDSGGNAHVAVVSTPAFPSQSAKANAYVDEMKAQCGGCSTTLVNVNPQDIGKKVPAAVVSTLQSDPKLNYIFFSFGNLSLGVYPALSAAGLTEKVKPTTAVATPETFQDLRDGRMAMVLNLSVEVDGYLILDAVARSLATDAAVVTNPSPFQLFTKDTVPANGTPLSPSDYVDQFRTIWRITP</sequence>
<dbReference type="Gene3D" id="3.40.50.2300">
    <property type="match status" value="2"/>
</dbReference>
<feature type="domain" description="Periplasmic binding protein" evidence="3">
    <location>
        <begin position="94"/>
        <end position="333"/>
    </location>
</feature>